<proteinExistence type="inferred from homology"/>
<dbReference type="PANTHER" id="PTHR33692:SF1">
    <property type="entry name" value="RIBOSOME MATURATION FACTOR RIMM"/>
    <property type="match status" value="1"/>
</dbReference>
<dbReference type="InterPro" id="IPR011033">
    <property type="entry name" value="PRC_barrel-like_sf"/>
</dbReference>
<dbReference type="OrthoDB" id="9783509at2"/>
<keyword evidence="3 5" id="KW-0698">rRNA processing</keyword>
<comment type="subunit">
    <text evidence="5">Binds ribosomal protein uS19.</text>
</comment>
<dbReference type="Gene3D" id="2.30.30.240">
    <property type="entry name" value="PRC-barrel domain"/>
    <property type="match status" value="1"/>
</dbReference>
<feature type="domain" description="Ribosome maturation factor RimM PRC barrel" evidence="7">
    <location>
        <begin position="109"/>
        <end position="174"/>
    </location>
</feature>
<dbReference type="GO" id="GO:0005737">
    <property type="term" value="C:cytoplasm"/>
    <property type="evidence" value="ECO:0007669"/>
    <property type="project" value="UniProtKB-SubCell"/>
</dbReference>
<dbReference type="PANTHER" id="PTHR33692">
    <property type="entry name" value="RIBOSOME MATURATION FACTOR RIMM"/>
    <property type="match status" value="1"/>
</dbReference>
<organism evidence="8 9">
    <name type="scientific">Desulfofustis glycolicus DSM 9705</name>
    <dbReference type="NCBI Taxonomy" id="1121409"/>
    <lineage>
        <taxon>Bacteria</taxon>
        <taxon>Pseudomonadati</taxon>
        <taxon>Thermodesulfobacteriota</taxon>
        <taxon>Desulfobulbia</taxon>
        <taxon>Desulfobulbales</taxon>
        <taxon>Desulfocapsaceae</taxon>
        <taxon>Desulfofustis</taxon>
    </lineage>
</organism>
<reference evidence="8 9" key="1">
    <citation type="submission" date="2016-11" db="EMBL/GenBank/DDBJ databases">
        <authorList>
            <person name="Jaros S."/>
            <person name="Januszkiewicz K."/>
            <person name="Wedrychowicz H."/>
        </authorList>
    </citation>
    <scope>NUCLEOTIDE SEQUENCE [LARGE SCALE GENOMIC DNA]</scope>
    <source>
        <strain evidence="8 9">DSM 9705</strain>
    </source>
</reference>
<dbReference type="Pfam" id="PF01782">
    <property type="entry name" value="RimM"/>
    <property type="match status" value="1"/>
</dbReference>
<keyword evidence="4 5" id="KW-0143">Chaperone</keyword>
<evidence type="ECO:0000256" key="4">
    <source>
        <dbReference type="ARBA" id="ARBA00023186"/>
    </source>
</evidence>
<dbReference type="InterPro" id="IPR056792">
    <property type="entry name" value="PRC_RimM"/>
</dbReference>
<dbReference type="GO" id="GO:0006364">
    <property type="term" value="P:rRNA processing"/>
    <property type="evidence" value="ECO:0007669"/>
    <property type="project" value="UniProtKB-UniRule"/>
</dbReference>
<comment type="domain">
    <text evidence="5">The PRC barrel domain binds ribosomal protein uS19.</text>
</comment>
<dbReference type="RefSeq" id="WP_084540574.1">
    <property type="nucleotide sequence ID" value="NZ_FQXS01000009.1"/>
</dbReference>
<dbReference type="GO" id="GO:0042274">
    <property type="term" value="P:ribosomal small subunit biogenesis"/>
    <property type="evidence" value="ECO:0007669"/>
    <property type="project" value="UniProtKB-UniRule"/>
</dbReference>
<dbReference type="InterPro" id="IPR009000">
    <property type="entry name" value="Transl_B-barrel_sf"/>
</dbReference>
<evidence type="ECO:0000313" key="9">
    <source>
        <dbReference type="Proteomes" id="UP000184139"/>
    </source>
</evidence>
<dbReference type="InterPro" id="IPR011961">
    <property type="entry name" value="RimM"/>
</dbReference>
<dbReference type="Proteomes" id="UP000184139">
    <property type="component" value="Unassembled WGS sequence"/>
</dbReference>
<dbReference type="STRING" id="1121409.SAMN02745124_01851"/>
<dbReference type="Pfam" id="PF24986">
    <property type="entry name" value="PRC_RimM"/>
    <property type="match status" value="1"/>
</dbReference>
<gene>
    <name evidence="5" type="primary">rimM</name>
    <name evidence="8" type="ORF">SAMN02745124_01851</name>
</gene>
<dbReference type="Gene3D" id="2.40.30.60">
    <property type="entry name" value="RimM"/>
    <property type="match status" value="1"/>
</dbReference>
<dbReference type="GO" id="GO:0005840">
    <property type="term" value="C:ribosome"/>
    <property type="evidence" value="ECO:0007669"/>
    <property type="project" value="InterPro"/>
</dbReference>
<dbReference type="HAMAP" id="MF_00014">
    <property type="entry name" value="Ribosome_mat_RimM"/>
    <property type="match status" value="1"/>
</dbReference>
<protein>
    <recommendedName>
        <fullName evidence="5">Ribosome maturation factor RimM</fullName>
    </recommendedName>
</protein>
<dbReference type="InterPro" id="IPR002676">
    <property type="entry name" value="RimM_N"/>
</dbReference>
<dbReference type="SUPFAM" id="SSF50447">
    <property type="entry name" value="Translation proteins"/>
    <property type="match status" value="1"/>
</dbReference>
<comment type="function">
    <text evidence="5">An accessory protein needed during the final step in the assembly of 30S ribosomal subunit, possibly for assembly of the head region. Essential for efficient processing of 16S rRNA. May be needed both before and after RbfA during the maturation of 16S rRNA. It has affinity for free ribosomal 30S subunits but not for 70S ribosomes.</text>
</comment>
<evidence type="ECO:0000256" key="1">
    <source>
        <dbReference type="ARBA" id="ARBA00022490"/>
    </source>
</evidence>
<dbReference type="AlphaFoldDB" id="A0A1M5VSG3"/>
<evidence type="ECO:0000256" key="2">
    <source>
        <dbReference type="ARBA" id="ARBA00022517"/>
    </source>
</evidence>
<keyword evidence="9" id="KW-1185">Reference proteome</keyword>
<feature type="domain" description="RimM N-terminal" evidence="6">
    <location>
        <begin position="15"/>
        <end position="97"/>
    </location>
</feature>
<evidence type="ECO:0000256" key="5">
    <source>
        <dbReference type="HAMAP-Rule" id="MF_00014"/>
    </source>
</evidence>
<comment type="similarity">
    <text evidence="5">Belongs to the RimM family.</text>
</comment>
<dbReference type="EMBL" id="FQXS01000009">
    <property type="protein sequence ID" value="SHH77914.1"/>
    <property type="molecule type" value="Genomic_DNA"/>
</dbReference>
<dbReference type="GO" id="GO:0043022">
    <property type="term" value="F:ribosome binding"/>
    <property type="evidence" value="ECO:0007669"/>
    <property type="project" value="InterPro"/>
</dbReference>
<dbReference type="SUPFAM" id="SSF50346">
    <property type="entry name" value="PRC-barrel domain"/>
    <property type="match status" value="1"/>
</dbReference>
<keyword evidence="1 5" id="KW-0963">Cytoplasm</keyword>
<comment type="subcellular location">
    <subcellularLocation>
        <location evidence="5">Cytoplasm</location>
    </subcellularLocation>
</comment>
<sequence>MPMQYDFPTDAFRLVGKVNRAHGLKGELKVAPQSCTPEQFRQFSRVALVATDGRMTALLDVAGVRCHQRLVILKLATIDNRNEADLTAGMGVLLPADQMVDSGDRLDPHGLIGLSVRQVGEPEIIGTVVDSFDNGAHQVLVIHHGKKEFLVPLVDDIITGIETNAVVIDPPPGLLDLDANNNRAR</sequence>
<dbReference type="InterPro" id="IPR036976">
    <property type="entry name" value="RimM_N_sf"/>
</dbReference>
<evidence type="ECO:0000259" key="7">
    <source>
        <dbReference type="Pfam" id="PF24986"/>
    </source>
</evidence>
<keyword evidence="2 5" id="KW-0690">Ribosome biogenesis</keyword>
<evidence type="ECO:0000313" key="8">
    <source>
        <dbReference type="EMBL" id="SHH77914.1"/>
    </source>
</evidence>
<evidence type="ECO:0000259" key="6">
    <source>
        <dbReference type="Pfam" id="PF01782"/>
    </source>
</evidence>
<name>A0A1M5VSG3_9BACT</name>
<evidence type="ECO:0000256" key="3">
    <source>
        <dbReference type="ARBA" id="ARBA00022552"/>
    </source>
</evidence>
<dbReference type="NCBIfam" id="TIGR02273">
    <property type="entry name" value="16S_RimM"/>
    <property type="match status" value="1"/>
</dbReference>
<accession>A0A1M5VSG3</accession>